<accession>A0A926III7</accession>
<keyword evidence="4" id="KW-1185">Reference proteome</keyword>
<comment type="caution">
    <text evidence="3">The sequence shown here is derived from an EMBL/GenBank/DDBJ whole genome shotgun (WGS) entry which is preliminary data.</text>
</comment>
<gene>
    <name evidence="3" type="ORF">H8705_11700</name>
</gene>
<feature type="domain" description="SLH" evidence="2">
    <location>
        <begin position="30"/>
        <end position="89"/>
    </location>
</feature>
<evidence type="ECO:0000313" key="4">
    <source>
        <dbReference type="Proteomes" id="UP000623678"/>
    </source>
</evidence>
<evidence type="ECO:0000313" key="3">
    <source>
        <dbReference type="EMBL" id="MBC8586245.1"/>
    </source>
</evidence>
<dbReference type="PANTHER" id="PTHR43308:SF1">
    <property type="entry name" value="OUTER MEMBRANE PROTEIN ALPHA"/>
    <property type="match status" value="1"/>
</dbReference>
<sequence length="279" mass="31089">MKNKIVSIRLTRNTTIYAGWEDKTNPNTGFENPFTDVSESDWFYDDVMFVFVKKLMVGVSDTLFDPYGTTTRAMTATTIWRMEGSPAPKGGNPFTDVKNGEWYTDAILWAAENEIAEGYGGGLFGTNDPVTREQLAAFFFRYAEYKGYDTTITGSIDRFTDKGDLSDWAVDAMKWAVGYGLIQGKDNNILDPKGYATRAEFAAMLHRFIEKNELEEGITATGLMGWIDPKRTIGIPNTGDASTSLWTSALLFSLAACAVLTLLKRRRDGEEAEVNLIHP</sequence>
<feature type="domain" description="SLH" evidence="2">
    <location>
        <begin position="156"/>
        <end position="219"/>
    </location>
</feature>
<keyword evidence="1" id="KW-0677">Repeat</keyword>
<name>A0A926III7_9FIRM</name>
<organism evidence="3 4">
    <name type="scientific">Youxingia wuxianensis</name>
    <dbReference type="NCBI Taxonomy" id="2763678"/>
    <lineage>
        <taxon>Bacteria</taxon>
        <taxon>Bacillati</taxon>
        <taxon>Bacillota</taxon>
        <taxon>Clostridia</taxon>
        <taxon>Eubacteriales</taxon>
        <taxon>Oscillospiraceae</taxon>
        <taxon>Youxingia</taxon>
    </lineage>
</organism>
<proteinExistence type="predicted"/>
<protein>
    <submittedName>
        <fullName evidence="3">S-layer homology domain-containing protein</fullName>
    </submittedName>
</protein>
<dbReference type="InterPro" id="IPR001119">
    <property type="entry name" value="SLH_dom"/>
</dbReference>
<reference evidence="3" key="1">
    <citation type="submission" date="2020-08" db="EMBL/GenBank/DDBJ databases">
        <title>Genome public.</title>
        <authorList>
            <person name="Liu C."/>
            <person name="Sun Q."/>
        </authorList>
    </citation>
    <scope>NUCLEOTIDE SEQUENCE</scope>
    <source>
        <strain evidence="3">NSJ-64</strain>
    </source>
</reference>
<dbReference type="Proteomes" id="UP000623678">
    <property type="component" value="Unassembled WGS sequence"/>
</dbReference>
<dbReference type="InterPro" id="IPR051465">
    <property type="entry name" value="Cell_Envelope_Struct_Comp"/>
</dbReference>
<dbReference type="PROSITE" id="PS51272">
    <property type="entry name" value="SLH"/>
    <property type="match status" value="3"/>
</dbReference>
<dbReference type="Pfam" id="PF00395">
    <property type="entry name" value="SLH"/>
    <property type="match status" value="3"/>
</dbReference>
<dbReference type="RefSeq" id="WP_262395968.1">
    <property type="nucleotide sequence ID" value="NZ_JACRTD010000009.1"/>
</dbReference>
<dbReference type="AlphaFoldDB" id="A0A926III7"/>
<evidence type="ECO:0000256" key="1">
    <source>
        <dbReference type="ARBA" id="ARBA00022737"/>
    </source>
</evidence>
<dbReference type="EMBL" id="JACRTD010000009">
    <property type="protein sequence ID" value="MBC8586245.1"/>
    <property type="molecule type" value="Genomic_DNA"/>
</dbReference>
<feature type="domain" description="SLH" evidence="2">
    <location>
        <begin position="90"/>
        <end position="153"/>
    </location>
</feature>
<dbReference type="PANTHER" id="PTHR43308">
    <property type="entry name" value="OUTER MEMBRANE PROTEIN ALPHA-RELATED"/>
    <property type="match status" value="1"/>
</dbReference>
<evidence type="ECO:0000259" key="2">
    <source>
        <dbReference type="PROSITE" id="PS51272"/>
    </source>
</evidence>